<keyword evidence="7" id="KW-1185">Reference proteome</keyword>
<proteinExistence type="inferred from homology"/>
<evidence type="ECO:0000256" key="2">
    <source>
        <dbReference type="ARBA" id="ARBA00022801"/>
    </source>
</evidence>
<dbReference type="Proteomes" id="UP000306791">
    <property type="component" value="Unassembled WGS sequence"/>
</dbReference>
<evidence type="ECO:0000259" key="5">
    <source>
        <dbReference type="Pfam" id="PF17851"/>
    </source>
</evidence>
<dbReference type="CDD" id="cd09000">
    <property type="entry name" value="GH43_SXA-like"/>
    <property type="match status" value="1"/>
</dbReference>
<dbReference type="SUPFAM" id="SSF75005">
    <property type="entry name" value="Arabinanase/levansucrase/invertase"/>
    <property type="match status" value="1"/>
</dbReference>
<dbReference type="InterPro" id="IPR006710">
    <property type="entry name" value="Glyco_hydro_43"/>
</dbReference>
<keyword evidence="2 4" id="KW-0378">Hydrolase</keyword>
<dbReference type="Gene3D" id="2.60.120.200">
    <property type="match status" value="1"/>
</dbReference>
<dbReference type="InterPro" id="IPR051795">
    <property type="entry name" value="Glycosyl_Hydrlase_43"/>
</dbReference>
<keyword evidence="3 4" id="KW-0326">Glycosidase</keyword>
<gene>
    <name evidence="6" type="ORF">FDY93_17170</name>
</gene>
<dbReference type="Pfam" id="PF04616">
    <property type="entry name" value="Glyco_hydro_43"/>
    <property type="match status" value="1"/>
</dbReference>
<reference evidence="6 7" key="1">
    <citation type="submission" date="2019-05" db="EMBL/GenBank/DDBJ databases">
        <title>Microbulbifer harenosus sp. nov., an alginate-degrading bacterium isolated from coastal sand.</title>
        <authorList>
            <person name="Huang H."/>
            <person name="Mo K."/>
            <person name="Bao S."/>
        </authorList>
    </citation>
    <scope>NUCLEOTIDE SEQUENCE [LARGE SCALE GENOMIC DNA]</scope>
    <source>
        <strain evidence="6 7">HB161719</strain>
    </source>
</reference>
<evidence type="ECO:0000256" key="1">
    <source>
        <dbReference type="ARBA" id="ARBA00009865"/>
    </source>
</evidence>
<dbReference type="InterPro" id="IPR023296">
    <property type="entry name" value="Glyco_hydro_beta-prop_sf"/>
</dbReference>
<dbReference type="Pfam" id="PF17851">
    <property type="entry name" value="GH43_C2"/>
    <property type="match status" value="1"/>
</dbReference>
<feature type="domain" description="Beta-xylosidase C-terminal Concanavalin A-like" evidence="5">
    <location>
        <begin position="322"/>
        <end position="531"/>
    </location>
</feature>
<dbReference type="EMBL" id="VANI01000020">
    <property type="protein sequence ID" value="TLM74763.1"/>
    <property type="molecule type" value="Genomic_DNA"/>
</dbReference>
<dbReference type="RefSeq" id="WP_138236973.1">
    <property type="nucleotide sequence ID" value="NZ_CP185860.1"/>
</dbReference>
<comment type="caution">
    <text evidence="6">The sequence shown here is derived from an EMBL/GenBank/DDBJ whole genome shotgun (WGS) entry which is preliminary data.</text>
</comment>
<dbReference type="Gene3D" id="2.115.10.20">
    <property type="entry name" value="Glycosyl hydrolase domain, family 43"/>
    <property type="match status" value="1"/>
</dbReference>
<dbReference type="PANTHER" id="PTHR42812">
    <property type="entry name" value="BETA-XYLOSIDASE"/>
    <property type="match status" value="1"/>
</dbReference>
<dbReference type="InterPro" id="IPR041542">
    <property type="entry name" value="GH43_C2"/>
</dbReference>
<sequence>MNNPILKGFNPDPSIVRVGDDYYIATSTFEWYPGVQIHHSKDLVNWRLVSRPLNREALLDMRGNPDSCGIWAPCLSWCDGLFYLVYTDVKRFNGSFKDAHNYITTCATIDGEWSDPVYVNSSGFDPSLFHDDDGRKWFTNMVWDHRTGKNAFGGILLQEYDPTAKKLVGPITNIFLGTDAGLTEAPHIYKRNGYYYLLTAEGGTGYEHRMTFARSKNLEGPYELDPHGYFLTSVDNPDLVLQRSGHGDFVETPQGEIFAVHLATRPLPGIKRSPLGRETAIQRAEWGEDGWLRLAHGNNQPQANVDAPDLPPHPWPQDPALDEFDSAQLPMHYQWLRTPYPENFYSLQDRPGFLRLYGKQSIGSSFEQALIARRQQAFCFTATTKVEFVPQTFQQMAGLTCYYNGQKFHYLYISHDDEHGKHLGIMSHSEGEVTDLHFPLGNYGSGSEKVVPLPASTPIYLRAQVNYEKLDFLWSVDGEKWQQVGETLDYSIVSDEAGRGEGASFTGAFVGMACQDISGADCPADFDFFEYLER</sequence>
<dbReference type="SUPFAM" id="SSF49899">
    <property type="entry name" value="Concanavalin A-like lectins/glucanases"/>
    <property type="match status" value="1"/>
</dbReference>
<evidence type="ECO:0000256" key="3">
    <source>
        <dbReference type="ARBA" id="ARBA00023295"/>
    </source>
</evidence>
<dbReference type="InterPro" id="IPR013320">
    <property type="entry name" value="ConA-like_dom_sf"/>
</dbReference>
<dbReference type="PANTHER" id="PTHR42812:SF12">
    <property type="entry name" value="BETA-XYLOSIDASE-RELATED"/>
    <property type="match status" value="1"/>
</dbReference>
<evidence type="ECO:0000256" key="4">
    <source>
        <dbReference type="RuleBase" id="RU361187"/>
    </source>
</evidence>
<protein>
    <submittedName>
        <fullName evidence="6">Glycoside hydrolase family 43 protein</fullName>
    </submittedName>
</protein>
<evidence type="ECO:0000313" key="6">
    <source>
        <dbReference type="EMBL" id="TLM74763.1"/>
    </source>
</evidence>
<evidence type="ECO:0000313" key="7">
    <source>
        <dbReference type="Proteomes" id="UP000306791"/>
    </source>
</evidence>
<dbReference type="GO" id="GO:0016787">
    <property type="term" value="F:hydrolase activity"/>
    <property type="evidence" value="ECO:0007669"/>
    <property type="project" value="UniProtKB-KW"/>
</dbReference>
<organism evidence="6 7">
    <name type="scientific">Microbulbifer harenosus</name>
    <dbReference type="NCBI Taxonomy" id="2576840"/>
    <lineage>
        <taxon>Bacteria</taxon>
        <taxon>Pseudomonadati</taxon>
        <taxon>Pseudomonadota</taxon>
        <taxon>Gammaproteobacteria</taxon>
        <taxon>Cellvibrionales</taxon>
        <taxon>Microbulbiferaceae</taxon>
        <taxon>Microbulbifer</taxon>
    </lineage>
</organism>
<accession>A0ABY2UE32</accession>
<comment type="similarity">
    <text evidence="1 4">Belongs to the glycosyl hydrolase 43 family.</text>
</comment>
<name>A0ABY2UE32_9GAMM</name>